<evidence type="ECO:0000256" key="4">
    <source>
        <dbReference type="ARBA" id="ARBA00022989"/>
    </source>
</evidence>
<dbReference type="InterPro" id="IPR011701">
    <property type="entry name" value="MFS"/>
</dbReference>
<dbReference type="CDD" id="cd17330">
    <property type="entry name" value="MFS_SLC46_TetA_like"/>
    <property type="match status" value="1"/>
</dbReference>
<organism evidence="9 10">
    <name type="scientific">Sclerotinia sclerotiorum (strain ATCC 18683 / 1980 / Ss-1)</name>
    <name type="common">White mold</name>
    <name type="synonym">Whetzelinia sclerotiorum</name>
    <dbReference type="NCBI Taxonomy" id="665079"/>
    <lineage>
        <taxon>Eukaryota</taxon>
        <taxon>Fungi</taxon>
        <taxon>Dikarya</taxon>
        <taxon>Ascomycota</taxon>
        <taxon>Pezizomycotina</taxon>
        <taxon>Leotiomycetes</taxon>
        <taxon>Helotiales</taxon>
        <taxon>Sclerotiniaceae</taxon>
        <taxon>Sclerotinia</taxon>
    </lineage>
</organism>
<evidence type="ECO:0000313" key="9">
    <source>
        <dbReference type="EMBL" id="APA07956.1"/>
    </source>
</evidence>
<protein>
    <recommendedName>
        <fullName evidence="8">Major facilitator superfamily (MFS) profile domain-containing protein</fullName>
    </recommendedName>
</protein>
<dbReference type="EMBL" id="CP017816">
    <property type="protein sequence ID" value="APA07956.1"/>
    <property type="molecule type" value="Genomic_DNA"/>
</dbReference>
<dbReference type="PANTHER" id="PTHR23504">
    <property type="entry name" value="MAJOR FACILITATOR SUPERFAMILY DOMAIN-CONTAINING PROTEIN 10"/>
    <property type="match status" value="1"/>
</dbReference>
<evidence type="ECO:0000256" key="6">
    <source>
        <dbReference type="SAM" id="MobiDB-lite"/>
    </source>
</evidence>
<dbReference type="InterPro" id="IPR036259">
    <property type="entry name" value="MFS_trans_sf"/>
</dbReference>
<feature type="transmembrane region" description="Helical" evidence="7">
    <location>
        <begin position="297"/>
        <end position="320"/>
    </location>
</feature>
<feature type="transmembrane region" description="Helical" evidence="7">
    <location>
        <begin position="393"/>
        <end position="415"/>
    </location>
</feature>
<feature type="transmembrane region" description="Helical" evidence="7">
    <location>
        <begin position="141"/>
        <end position="159"/>
    </location>
</feature>
<feature type="domain" description="Major facilitator superfamily (MFS) profile" evidence="8">
    <location>
        <begin position="70"/>
        <end position="492"/>
    </location>
</feature>
<dbReference type="PANTHER" id="PTHR23504:SF3">
    <property type="entry name" value="MAJOR FACILITATOR SUPERFAMILY (MFS) PROFILE DOMAIN-CONTAINING PROTEIN"/>
    <property type="match status" value="1"/>
</dbReference>
<dbReference type="Pfam" id="PF07690">
    <property type="entry name" value="MFS_1"/>
    <property type="match status" value="1"/>
</dbReference>
<keyword evidence="4 7" id="KW-1133">Transmembrane helix</keyword>
<dbReference type="Proteomes" id="UP000177798">
    <property type="component" value="Chromosome 3"/>
</dbReference>
<feature type="transmembrane region" description="Helical" evidence="7">
    <location>
        <begin position="332"/>
        <end position="353"/>
    </location>
</feature>
<reference evidence="10" key="1">
    <citation type="journal article" date="2017" name="Genome Biol. Evol.">
        <title>The complete genome sequence of the phytopathogenic fungus Sclerotinia sclerotiorum reveals insights into the genome architecture of broad host range pathogens.</title>
        <authorList>
            <person name="Derbyshire M."/>
            <person name="Denton-Giles M."/>
            <person name="Hegedus D."/>
            <person name="Seifbarghy S."/>
            <person name="Rollins J."/>
            <person name="van Kan J."/>
            <person name="Seidl M.F."/>
            <person name="Faino L."/>
            <person name="Mbengue M."/>
            <person name="Navaud O."/>
            <person name="Raffaele S."/>
            <person name="Hammond-Kosack K."/>
            <person name="Heard S."/>
            <person name="Oliver R."/>
        </authorList>
    </citation>
    <scope>NUCLEOTIDE SEQUENCE [LARGE SCALE GENOMIC DNA]</scope>
    <source>
        <strain evidence="10">ATCC 18683 / 1980 / Ss-1</strain>
    </source>
</reference>
<dbReference type="SUPFAM" id="SSF103473">
    <property type="entry name" value="MFS general substrate transporter"/>
    <property type="match status" value="1"/>
</dbReference>
<dbReference type="GO" id="GO:0016020">
    <property type="term" value="C:membrane"/>
    <property type="evidence" value="ECO:0007669"/>
    <property type="project" value="UniProtKB-SubCell"/>
</dbReference>
<feature type="transmembrane region" description="Helical" evidence="7">
    <location>
        <begin position="465"/>
        <end position="488"/>
    </location>
</feature>
<name>A0A1D9PZ81_SCLS1</name>
<keyword evidence="3 7" id="KW-0812">Transmembrane</keyword>
<dbReference type="InterPro" id="IPR001958">
    <property type="entry name" value="Tet-R_TetA/multi-R_MdtG-like"/>
</dbReference>
<evidence type="ECO:0000256" key="5">
    <source>
        <dbReference type="ARBA" id="ARBA00023136"/>
    </source>
</evidence>
<dbReference type="GO" id="GO:0022857">
    <property type="term" value="F:transmembrane transporter activity"/>
    <property type="evidence" value="ECO:0007669"/>
    <property type="project" value="InterPro"/>
</dbReference>
<keyword evidence="2" id="KW-0813">Transport</keyword>
<proteinExistence type="predicted"/>
<evidence type="ECO:0000259" key="8">
    <source>
        <dbReference type="PROSITE" id="PS50850"/>
    </source>
</evidence>
<dbReference type="OrthoDB" id="419616at2759"/>
<feature type="compositionally biased region" description="Basic and acidic residues" evidence="6">
    <location>
        <begin position="42"/>
        <end position="56"/>
    </location>
</feature>
<accession>A0A1D9PZ81</accession>
<evidence type="ECO:0000256" key="3">
    <source>
        <dbReference type="ARBA" id="ARBA00022692"/>
    </source>
</evidence>
<feature type="transmembrane region" description="Helical" evidence="7">
    <location>
        <begin position="240"/>
        <end position="264"/>
    </location>
</feature>
<feature type="transmembrane region" description="Helical" evidence="7">
    <location>
        <begin position="365"/>
        <end position="387"/>
    </location>
</feature>
<keyword evidence="5 7" id="KW-0472">Membrane</keyword>
<evidence type="ECO:0000256" key="2">
    <source>
        <dbReference type="ARBA" id="ARBA00022448"/>
    </source>
</evidence>
<evidence type="ECO:0000256" key="1">
    <source>
        <dbReference type="ARBA" id="ARBA00004141"/>
    </source>
</evidence>
<feature type="transmembrane region" description="Helical" evidence="7">
    <location>
        <begin position="436"/>
        <end position="459"/>
    </location>
</feature>
<gene>
    <name evidence="9" type="ORF">sscle_03g027260</name>
</gene>
<sequence length="498" mass="54765">MFPHEEGDEREINEREPLLAPLTEPTAICNALITGSQVFKSSDLDPDHEAEGRERAENEDDDDTPLPLGQIFSLCYVRLVEPIAFYSIFAFLNQMLWEIGDIGKGEVGFYSGVIESLFSITEMTLMVHWGRASDKFGRKPIMIASLLGISLATGVFGFGRGIWQLVIFRCVAGLFAGTIVTVRTMISENSTKKTQARAFSYFSVAGNMGILIGPLIGGALSEPAKQYPSLFSGIRFFEEFPFALPTICTGLFALSAAFIAMFLIKETLGKKSFQKVGAHDGMTTRELLNYPGVARCVYIYCHLSLMSTVYTSVLPVFWFTPISLGGLGFTPLRISLFMALTGCSQAFWMIVVFPPLHKRIGTIGILRACAFFWPVLFSFCPFANFMLRMGWETAFWIVYPLSIALGVGVSMAFTCGQLALNDIAPSSQTLGTLNSIALAVTSGTRAFVPALFTVIFAYGVTHQILWGYFIWVFEVLVALGLVIAVPFLPKEAHGRGKI</sequence>
<dbReference type="PRINTS" id="PR01035">
    <property type="entry name" value="TCRTETA"/>
</dbReference>
<feature type="region of interest" description="Disordered" evidence="6">
    <location>
        <begin position="40"/>
        <end position="64"/>
    </location>
</feature>
<dbReference type="InterPro" id="IPR020846">
    <property type="entry name" value="MFS_dom"/>
</dbReference>
<evidence type="ECO:0000313" key="10">
    <source>
        <dbReference type="Proteomes" id="UP000177798"/>
    </source>
</evidence>
<dbReference type="Gene3D" id="1.20.1250.20">
    <property type="entry name" value="MFS general substrate transporter like domains"/>
    <property type="match status" value="1"/>
</dbReference>
<feature type="transmembrane region" description="Helical" evidence="7">
    <location>
        <begin position="198"/>
        <end position="220"/>
    </location>
</feature>
<evidence type="ECO:0000256" key="7">
    <source>
        <dbReference type="SAM" id="Phobius"/>
    </source>
</evidence>
<feature type="transmembrane region" description="Helical" evidence="7">
    <location>
        <begin position="165"/>
        <end position="186"/>
    </location>
</feature>
<dbReference type="AlphaFoldDB" id="A0A1D9PZ81"/>
<comment type="subcellular location">
    <subcellularLocation>
        <location evidence="1">Membrane</location>
        <topology evidence="1">Multi-pass membrane protein</topology>
    </subcellularLocation>
</comment>
<dbReference type="VEuPathDB" id="FungiDB:sscle_03g027260"/>
<dbReference type="PROSITE" id="PS50850">
    <property type="entry name" value="MFS"/>
    <property type="match status" value="1"/>
</dbReference>